<protein>
    <submittedName>
        <fullName evidence="2">Uncharacterized protein</fullName>
    </submittedName>
</protein>
<name>A0ABP0M0K6_9DINO</name>
<evidence type="ECO:0000313" key="3">
    <source>
        <dbReference type="Proteomes" id="UP001642484"/>
    </source>
</evidence>
<reference evidence="2 3" key="1">
    <citation type="submission" date="2024-02" db="EMBL/GenBank/DDBJ databases">
        <authorList>
            <person name="Chen Y."/>
            <person name="Shah S."/>
            <person name="Dougan E. K."/>
            <person name="Thang M."/>
            <person name="Chan C."/>
        </authorList>
    </citation>
    <scope>NUCLEOTIDE SEQUENCE [LARGE SCALE GENOMIC DNA]</scope>
</reference>
<keyword evidence="3" id="KW-1185">Reference proteome</keyword>
<proteinExistence type="predicted"/>
<sequence>MRGKSLDDWDNLTAKLMRVTFAHTNVGISPWPQHILHASWLENFSIMETRILDPRQRPAGEHLEPRRPKDPKWRAQHGDLRADLGPMYPIINICYPDGAAAVQCQADGAGVATYPSGRKAVCVLPHHQSRRFSALIYARSEIHVRSAVPDELRPAHQPPHPDDAKRRRTRHLGALDEWGLGLLESLPDGAGGRGSYEVTASHVTVSAAGSRVRVSRKLGAMGENEALSLRLTPELVASYHAATGTTILDFSCDGVSYSFHIGEVWKLGDRGLKATHPLEVSEQIVLASQKSLDNSQTLVETTSNLQKTLKTSASCPSLGDKTLKKSSSESSMRLPLNAFRELSEGRLDFREEHHLKMLTGKVHPSLARPKITKTMREGYVWPAAHPGKPPVEPLQIAQPVSLEKIKCAEVEQRAASMESGQMLAVLVVASWSKQSHYSSSAHAEIVAQAAFSELKAAGEGRLVFCVADLSEAGAIHSSTKFENPLVVNYGVKEAPWLLLFARGDLILSENPHAPNTGGLGFAARLRYKAFALPQVLVVEPAPAAAAIQQNAAAVAQESNGRLKGTQNVVNNFQLQLQTQEVLKRAGYNYELAINGSDALRLASCAQPPYGLLLCSSQVGATAFTELAARMRQRNKKLLAFVCHDAKQLGDFDDAMQNLIRDPEQVAGVIFRPITRTSLQSALRGHPEANVKYPTCGMVKEDIVDLIKRKLSSICSEPEPRHLARLASRKEPLELRSFSVPGKLVLLLDHREVGASKEHALKGAMLSELQKRLGVEAVEAVGGEGAEIGFDARVLPLGDVLWIWRNEKGEVLLGRLRRVGPAAALGSAWPGHGSAKKHSAAVPAIRHVSYEDFAERTKKHGQRRVFEAFGRMLRVVPGCGAEATEALVDEFQTPQASHAERAGGVPRALCRVTRCGWMYWQLTLFLSTVALAAADSVWGLPDAPTQSPKKLRGSAPAPAPSGEDIVAGAQKQAQQAQEQALQAQQAMHLAKKIAAEEKQAKQAERTAEAQMAKASEDDAKAKKEQADLAAERRKVEKEMAYAQNLKATEEKKDAAIRDAKSIADAEMAKVQARENHLAKEEKKNVAERQQADEEMARAQKESEAAEEKARKANADVEKAEKMDDDAHRTKSHADREMERAEHLMGIARKMHKEELEAMAAVRQMEAEAKHDLEVAFHEKDTAKQEASTVGT</sequence>
<accession>A0ABP0M0K6</accession>
<feature type="region of interest" description="Disordered" evidence="1">
    <location>
        <begin position="55"/>
        <end position="74"/>
    </location>
</feature>
<evidence type="ECO:0000256" key="1">
    <source>
        <dbReference type="SAM" id="MobiDB-lite"/>
    </source>
</evidence>
<dbReference type="EMBL" id="CAXAMN010014558">
    <property type="protein sequence ID" value="CAK9043749.1"/>
    <property type="molecule type" value="Genomic_DNA"/>
</dbReference>
<organism evidence="2 3">
    <name type="scientific">Durusdinium trenchii</name>
    <dbReference type="NCBI Taxonomy" id="1381693"/>
    <lineage>
        <taxon>Eukaryota</taxon>
        <taxon>Sar</taxon>
        <taxon>Alveolata</taxon>
        <taxon>Dinophyceae</taxon>
        <taxon>Suessiales</taxon>
        <taxon>Symbiodiniaceae</taxon>
        <taxon>Durusdinium</taxon>
    </lineage>
</organism>
<evidence type="ECO:0000313" key="2">
    <source>
        <dbReference type="EMBL" id="CAK9043749.1"/>
    </source>
</evidence>
<feature type="region of interest" description="Disordered" evidence="1">
    <location>
        <begin position="994"/>
        <end position="1029"/>
    </location>
</feature>
<feature type="region of interest" description="Disordered" evidence="1">
    <location>
        <begin position="1074"/>
        <end position="1136"/>
    </location>
</feature>
<feature type="region of interest" description="Disordered" evidence="1">
    <location>
        <begin position="942"/>
        <end position="980"/>
    </location>
</feature>
<feature type="compositionally biased region" description="Low complexity" evidence="1">
    <location>
        <begin position="966"/>
        <end position="980"/>
    </location>
</feature>
<feature type="compositionally biased region" description="Basic and acidic residues" evidence="1">
    <location>
        <begin position="1013"/>
        <end position="1029"/>
    </location>
</feature>
<dbReference type="Proteomes" id="UP001642484">
    <property type="component" value="Unassembled WGS sequence"/>
</dbReference>
<feature type="compositionally biased region" description="Basic and acidic residues" evidence="1">
    <location>
        <begin position="994"/>
        <end position="1006"/>
    </location>
</feature>
<comment type="caution">
    <text evidence="2">The sequence shown here is derived from an EMBL/GenBank/DDBJ whole genome shotgun (WGS) entry which is preliminary data.</text>
</comment>
<gene>
    <name evidence="2" type="ORF">CCMP2556_LOCUS23129</name>
</gene>